<evidence type="ECO:0000256" key="1">
    <source>
        <dbReference type="SAM" id="MobiDB-lite"/>
    </source>
</evidence>
<comment type="caution">
    <text evidence="2">The sequence shown here is derived from an EMBL/GenBank/DDBJ whole genome shotgun (WGS) entry which is preliminary data.</text>
</comment>
<sequence length="92" mass="10190">MHSLSADSTLPLQKAPMKWQVLPTVVEGLKRSSRQQAMAIAAMLHKMQSTDIITPPSFLPLPRFGSHAHRLRRAGVQRQCSSSEHGSLSRMS</sequence>
<accession>A0A834F9E5</accession>
<name>A0A834F9E5_ORYME</name>
<feature type="region of interest" description="Disordered" evidence="1">
    <location>
        <begin position="72"/>
        <end position="92"/>
    </location>
</feature>
<organism evidence="2 3">
    <name type="scientific">Oryzias melastigma</name>
    <name type="common">Marine medaka</name>
    <dbReference type="NCBI Taxonomy" id="30732"/>
    <lineage>
        <taxon>Eukaryota</taxon>
        <taxon>Metazoa</taxon>
        <taxon>Chordata</taxon>
        <taxon>Craniata</taxon>
        <taxon>Vertebrata</taxon>
        <taxon>Euteleostomi</taxon>
        <taxon>Actinopterygii</taxon>
        <taxon>Neopterygii</taxon>
        <taxon>Teleostei</taxon>
        <taxon>Neoteleostei</taxon>
        <taxon>Acanthomorphata</taxon>
        <taxon>Ovalentaria</taxon>
        <taxon>Atherinomorphae</taxon>
        <taxon>Beloniformes</taxon>
        <taxon>Adrianichthyidae</taxon>
        <taxon>Oryziinae</taxon>
        <taxon>Oryzias</taxon>
    </lineage>
</organism>
<evidence type="ECO:0000313" key="3">
    <source>
        <dbReference type="Proteomes" id="UP000646548"/>
    </source>
</evidence>
<dbReference type="AlphaFoldDB" id="A0A834F9E5"/>
<evidence type="ECO:0000313" key="2">
    <source>
        <dbReference type="EMBL" id="KAF6729950.1"/>
    </source>
</evidence>
<dbReference type="Proteomes" id="UP000646548">
    <property type="component" value="Unassembled WGS sequence"/>
</dbReference>
<protein>
    <submittedName>
        <fullName evidence="2">Uncharacterized protein</fullName>
    </submittedName>
</protein>
<gene>
    <name evidence="2" type="ORF">FQA47_008694</name>
</gene>
<reference evidence="2" key="1">
    <citation type="journal article" name="BMC Genomics">
        <title>Long-read sequencing and de novo genome assembly of marine medaka (Oryzias melastigma).</title>
        <authorList>
            <person name="Liang P."/>
            <person name="Saqib H.S.A."/>
            <person name="Ni X."/>
            <person name="Shen Y."/>
        </authorList>
    </citation>
    <scope>NUCLEOTIDE SEQUENCE</scope>
    <source>
        <strain evidence="2">Bigg-433</strain>
    </source>
</reference>
<proteinExistence type="predicted"/>
<feature type="compositionally biased region" description="Polar residues" evidence="1">
    <location>
        <begin position="78"/>
        <end position="92"/>
    </location>
</feature>
<dbReference type="EMBL" id="WKFB01000248">
    <property type="protein sequence ID" value="KAF6729950.1"/>
    <property type="molecule type" value="Genomic_DNA"/>
</dbReference>